<feature type="region of interest" description="Disordered" evidence="2">
    <location>
        <begin position="1"/>
        <end position="20"/>
    </location>
</feature>
<evidence type="ECO:0000313" key="4">
    <source>
        <dbReference type="Proteomes" id="UP000594262"/>
    </source>
</evidence>
<accession>A0A7M5X3Z7</accession>
<dbReference type="GO" id="GO:0005737">
    <property type="term" value="C:cytoplasm"/>
    <property type="evidence" value="ECO:0007669"/>
    <property type="project" value="TreeGrafter"/>
</dbReference>
<dbReference type="GO" id="GO:0007018">
    <property type="term" value="P:microtubule-based movement"/>
    <property type="evidence" value="ECO:0007669"/>
    <property type="project" value="TreeGrafter"/>
</dbReference>
<dbReference type="Pfam" id="PF03645">
    <property type="entry name" value="Tctex-1"/>
    <property type="match status" value="1"/>
</dbReference>
<dbReference type="GO" id="GO:0005868">
    <property type="term" value="C:cytoplasmic dynein complex"/>
    <property type="evidence" value="ECO:0007669"/>
    <property type="project" value="TreeGrafter"/>
</dbReference>
<comment type="similarity">
    <text evidence="1">Belongs to the dynein light chain Tctex-type family.</text>
</comment>
<dbReference type="GO" id="GO:0045505">
    <property type="term" value="F:dynein intermediate chain binding"/>
    <property type="evidence" value="ECO:0007669"/>
    <property type="project" value="TreeGrafter"/>
</dbReference>
<name>A0A7M5X3Z7_9CNID</name>
<dbReference type="CDD" id="cd21451">
    <property type="entry name" value="DLC-like_TCTEX1D"/>
    <property type="match status" value="1"/>
</dbReference>
<evidence type="ECO:0000256" key="2">
    <source>
        <dbReference type="SAM" id="MobiDB-lite"/>
    </source>
</evidence>
<dbReference type="InterPro" id="IPR005334">
    <property type="entry name" value="Tctex-1-like"/>
</dbReference>
<evidence type="ECO:0000256" key="1">
    <source>
        <dbReference type="ARBA" id="ARBA00005361"/>
    </source>
</evidence>
<sequence length="190" mass="21758">HFEHKKSKQNSDQIGRKFFSGNKTKKFYHLPGKMDGTRRSSLFEVNKTPAEDPGSSSLSLSEIPSVSKRAQRMVYENTFKIEPDRKCEVSNIKPMIEQILEDIFGSQAYDPYECGLLCKKASTAIKDAVKQLRMERYKYVVTVTCSQNVGQGVKQASRFLWDANRDNWVDATFTNTTLQAQAVLYALYYE</sequence>
<dbReference type="Proteomes" id="UP000594262">
    <property type="component" value="Unplaced"/>
</dbReference>
<dbReference type="OrthoDB" id="10248487at2759"/>
<dbReference type="EnsemblMetazoa" id="CLYHEMT017555.1">
    <property type="protein sequence ID" value="CLYHEMP017555.1"/>
    <property type="gene ID" value="CLYHEMG017555"/>
</dbReference>
<evidence type="ECO:0000313" key="3">
    <source>
        <dbReference type="EnsemblMetazoa" id="CLYHEMP017555.1"/>
    </source>
</evidence>
<reference evidence="3" key="1">
    <citation type="submission" date="2021-01" db="UniProtKB">
        <authorList>
            <consortium name="EnsemblMetazoa"/>
        </authorList>
    </citation>
    <scope>IDENTIFICATION</scope>
</reference>
<organism evidence="3 4">
    <name type="scientific">Clytia hemisphaerica</name>
    <dbReference type="NCBI Taxonomy" id="252671"/>
    <lineage>
        <taxon>Eukaryota</taxon>
        <taxon>Metazoa</taxon>
        <taxon>Cnidaria</taxon>
        <taxon>Hydrozoa</taxon>
        <taxon>Hydroidolina</taxon>
        <taxon>Leptothecata</taxon>
        <taxon>Obeliida</taxon>
        <taxon>Clytiidae</taxon>
        <taxon>Clytia</taxon>
    </lineage>
</organism>
<proteinExistence type="inferred from homology"/>
<dbReference type="InterPro" id="IPR038586">
    <property type="entry name" value="Tctex-1-like_sf"/>
</dbReference>
<dbReference type="AlphaFoldDB" id="A0A7M5X3Z7"/>
<protein>
    <submittedName>
        <fullName evidence="3">Uncharacterized protein</fullName>
    </submittedName>
</protein>
<dbReference type="PANTHER" id="PTHR21255">
    <property type="entry name" value="T-COMPLEX-ASSOCIATED-TESTIS-EXPRESSED 1/ DYNEIN LIGHT CHAIN"/>
    <property type="match status" value="1"/>
</dbReference>
<keyword evidence="4" id="KW-1185">Reference proteome</keyword>
<feature type="region of interest" description="Disordered" evidence="2">
    <location>
        <begin position="29"/>
        <end position="62"/>
    </location>
</feature>
<dbReference type="PANTHER" id="PTHR21255:SF27">
    <property type="entry name" value="DYNEIN LIGHT CHAIN TCTEX-TYPE PROTEIN 2"/>
    <property type="match status" value="1"/>
</dbReference>
<dbReference type="Gene3D" id="3.30.1140.40">
    <property type="entry name" value="Tctex-1"/>
    <property type="match status" value="1"/>
</dbReference>